<evidence type="ECO:0000313" key="1">
    <source>
        <dbReference type="EMBL" id="MQM07978.1"/>
    </source>
</evidence>
<protein>
    <submittedName>
        <fullName evidence="1">Uncharacterized protein</fullName>
    </submittedName>
</protein>
<gene>
    <name evidence="1" type="ORF">Taro_040827</name>
</gene>
<organism evidence="1 2">
    <name type="scientific">Colocasia esculenta</name>
    <name type="common">Wild taro</name>
    <name type="synonym">Arum esculentum</name>
    <dbReference type="NCBI Taxonomy" id="4460"/>
    <lineage>
        <taxon>Eukaryota</taxon>
        <taxon>Viridiplantae</taxon>
        <taxon>Streptophyta</taxon>
        <taxon>Embryophyta</taxon>
        <taxon>Tracheophyta</taxon>
        <taxon>Spermatophyta</taxon>
        <taxon>Magnoliopsida</taxon>
        <taxon>Liliopsida</taxon>
        <taxon>Araceae</taxon>
        <taxon>Aroideae</taxon>
        <taxon>Colocasieae</taxon>
        <taxon>Colocasia</taxon>
    </lineage>
</organism>
<dbReference type="AlphaFoldDB" id="A0A843WN07"/>
<comment type="caution">
    <text evidence="1">The sequence shown here is derived from an EMBL/GenBank/DDBJ whole genome shotgun (WGS) entry which is preliminary data.</text>
</comment>
<keyword evidence="2" id="KW-1185">Reference proteome</keyword>
<sequence>MTYPCKGRDRVRSECDMVVQRSRQGSQVRKPDRDGVACRIQIATGIVSRRALRTRPVGSSHSQVVRLSPSGKRMVHWIAAQGWNSKCRGWSSVQPFFPQVLLPLGLLSTTSKPQQRVRASHGEFREVSSVGRLCQLICTAGSLSGITAEEGGAIMNTSALLDAIPGTASVARGMGFRLASDRGDAFKGFKRGVCPGRDFDQCVKSFILARQSKGCSVQRRGDAVKLLRRISVVFGFRRTVRHGNHTRTMLGVWACCRRGGLHRWVVHGMSMGKVGFGMYAGPAVFGNAASFPEAFM</sequence>
<dbReference type="Proteomes" id="UP000652761">
    <property type="component" value="Unassembled WGS sequence"/>
</dbReference>
<name>A0A843WN07_COLES</name>
<proteinExistence type="predicted"/>
<evidence type="ECO:0000313" key="2">
    <source>
        <dbReference type="Proteomes" id="UP000652761"/>
    </source>
</evidence>
<reference evidence="1" key="1">
    <citation type="submission" date="2017-07" db="EMBL/GenBank/DDBJ databases">
        <title>Taro Niue Genome Assembly and Annotation.</title>
        <authorList>
            <person name="Atibalentja N."/>
            <person name="Keating K."/>
            <person name="Fields C.J."/>
        </authorList>
    </citation>
    <scope>NUCLEOTIDE SEQUENCE</scope>
    <source>
        <strain evidence="1">Niue_2</strain>
        <tissue evidence="1">Leaf</tissue>
    </source>
</reference>
<accession>A0A843WN07</accession>
<dbReference type="EMBL" id="NMUH01004004">
    <property type="protein sequence ID" value="MQM07978.1"/>
    <property type="molecule type" value="Genomic_DNA"/>
</dbReference>